<evidence type="ECO:0000256" key="2">
    <source>
        <dbReference type="ARBA" id="ARBA00022801"/>
    </source>
</evidence>
<dbReference type="InterPro" id="IPR011330">
    <property type="entry name" value="Glyco_hydro/deAcase_b/a-brl"/>
</dbReference>
<reference evidence="4" key="1">
    <citation type="submission" date="2020-08" db="EMBL/GenBank/DDBJ databases">
        <title>Genome public.</title>
        <authorList>
            <person name="Liu C."/>
            <person name="Sun Q."/>
        </authorList>
    </citation>
    <scope>NUCLEOTIDE SEQUENCE</scope>
    <source>
        <strain evidence="4">BX15</strain>
    </source>
</reference>
<dbReference type="PANTHER" id="PTHR10587">
    <property type="entry name" value="GLYCOSYL TRANSFERASE-RELATED"/>
    <property type="match status" value="1"/>
</dbReference>
<dbReference type="AlphaFoldDB" id="A0A923S7Q1"/>
<accession>A0A923S7Q1</accession>
<feature type="domain" description="NodB homology" evidence="3">
    <location>
        <begin position="39"/>
        <end position="213"/>
    </location>
</feature>
<dbReference type="GO" id="GO:0016020">
    <property type="term" value="C:membrane"/>
    <property type="evidence" value="ECO:0007669"/>
    <property type="project" value="TreeGrafter"/>
</dbReference>
<gene>
    <name evidence="4" type="ORF">H8Z83_11245</name>
</gene>
<dbReference type="RefSeq" id="WP_187015112.1">
    <property type="nucleotide sequence ID" value="NZ_JACOQI010000010.1"/>
</dbReference>
<dbReference type="GO" id="GO:0046872">
    <property type="term" value="F:metal ion binding"/>
    <property type="evidence" value="ECO:0007669"/>
    <property type="project" value="UniProtKB-KW"/>
</dbReference>
<protein>
    <submittedName>
        <fullName evidence="4">Polysaccharide deacetylase family protein</fullName>
    </submittedName>
</protein>
<dbReference type="EMBL" id="JACOQI010000010">
    <property type="protein sequence ID" value="MBC5770886.1"/>
    <property type="molecule type" value="Genomic_DNA"/>
</dbReference>
<dbReference type="Pfam" id="PF01522">
    <property type="entry name" value="Polysacc_deac_1"/>
    <property type="match status" value="1"/>
</dbReference>
<evidence type="ECO:0000259" key="3">
    <source>
        <dbReference type="PROSITE" id="PS51677"/>
    </source>
</evidence>
<dbReference type="InterPro" id="IPR050248">
    <property type="entry name" value="Polysacc_deacetylase_ArnD"/>
</dbReference>
<dbReference type="Proteomes" id="UP000620327">
    <property type="component" value="Unassembled WGS sequence"/>
</dbReference>
<evidence type="ECO:0000256" key="1">
    <source>
        <dbReference type="ARBA" id="ARBA00022723"/>
    </source>
</evidence>
<dbReference type="SUPFAM" id="SSF88713">
    <property type="entry name" value="Glycoside hydrolase/deacetylase"/>
    <property type="match status" value="1"/>
</dbReference>
<keyword evidence="5" id="KW-1185">Reference proteome</keyword>
<dbReference type="GO" id="GO:0005975">
    <property type="term" value="P:carbohydrate metabolic process"/>
    <property type="evidence" value="ECO:0007669"/>
    <property type="project" value="InterPro"/>
</dbReference>
<name>A0A923S7Q1_9FIRM</name>
<dbReference type="Gene3D" id="3.20.20.370">
    <property type="entry name" value="Glycoside hydrolase/deacetylase"/>
    <property type="match status" value="1"/>
</dbReference>
<proteinExistence type="predicted"/>
<keyword evidence="1" id="KW-0479">Metal-binding</keyword>
<dbReference type="PROSITE" id="PS51677">
    <property type="entry name" value="NODB"/>
    <property type="match status" value="1"/>
</dbReference>
<dbReference type="PANTHER" id="PTHR10587:SF133">
    <property type="entry name" value="CHITIN DEACETYLASE 1-RELATED"/>
    <property type="match status" value="1"/>
</dbReference>
<organism evidence="4 5">
    <name type="scientific">Dysosmobacter segnis</name>
    <dbReference type="NCBI Taxonomy" id="2763042"/>
    <lineage>
        <taxon>Bacteria</taxon>
        <taxon>Bacillati</taxon>
        <taxon>Bacillota</taxon>
        <taxon>Clostridia</taxon>
        <taxon>Eubacteriales</taxon>
        <taxon>Oscillospiraceae</taxon>
        <taxon>Dysosmobacter</taxon>
    </lineage>
</organism>
<dbReference type="InterPro" id="IPR002509">
    <property type="entry name" value="NODB_dom"/>
</dbReference>
<sequence length="237" mass="26091">MQKLLSIFVYLILLIFLESAAEVTGVPASAPAELPEEPNYVALTFDDGPRRGTTARLLDGLRERGASATFFLVGERLAGNEDLVLRMQAEGHQVGTHTWSHIRLDGTAPATQLRDIQAAQNAVCKLLDTDSCWLRPPYGLIDPAVRTGVTVPMVHWSVDPRDWESRDTAMVVRSVLKDVQPGDIILLHDIYPSSVEAALQIVDALEAEGYWFVTVEELLELNGIQPQAGAMYRSGRV</sequence>
<dbReference type="GO" id="GO:0016810">
    <property type="term" value="F:hydrolase activity, acting on carbon-nitrogen (but not peptide) bonds"/>
    <property type="evidence" value="ECO:0007669"/>
    <property type="project" value="InterPro"/>
</dbReference>
<evidence type="ECO:0000313" key="5">
    <source>
        <dbReference type="Proteomes" id="UP000620327"/>
    </source>
</evidence>
<evidence type="ECO:0000313" key="4">
    <source>
        <dbReference type="EMBL" id="MBC5770886.1"/>
    </source>
</evidence>
<comment type="caution">
    <text evidence="4">The sequence shown here is derived from an EMBL/GenBank/DDBJ whole genome shotgun (WGS) entry which is preliminary data.</text>
</comment>
<keyword evidence="2" id="KW-0378">Hydrolase</keyword>